<feature type="repeat" description="WD" evidence="7">
    <location>
        <begin position="254"/>
        <end position="286"/>
    </location>
</feature>
<evidence type="ECO:0000313" key="9">
    <source>
        <dbReference type="Proteomes" id="UP000002630"/>
    </source>
</evidence>
<evidence type="ECO:0000256" key="6">
    <source>
        <dbReference type="ARBA" id="ARBA00040390"/>
    </source>
</evidence>
<dbReference type="SUPFAM" id="SSF50978">
    <property type="entry name" value="WD40 repeat-like"/>
    <property type="match status" value="1"/>
</dbReference>
<evidence type="ECO:0000313" key="8">
    <source>
        <dbReference type="EMBL" id="CBN75289.1"/>
    </source>
</evidence>
<dbReference type="GO" id="GO:0003723">
    <property type="term" value="F:RNA binding"/>
    <property type="evidence" value="ECO:0007669"/>
    <property type="project" value="TreeGrafter"/>
</dbReference>
<dbReference type="InterPro" id="IPR015943">
    <property type="entry name" value="WD40/YVTN_repeat-like_dom_sf"/>
</dbReference>
<keyword evidence="3" id="KW-0677">Repeat</keyword>
<dbReference type="AlphaFoldDB" id="D8LST9"/>
<organism evidence="8 9">
    <name type="scientific">Ectocarpus siliculosus</name>
    <name type="common">Brown alga</name>
    <name type="synonym">Conferva siliculosa</name>
    <dbReference type="NCBI Taxonomy" id="2880"/>
    <lineage>
        <taxon>Eukaryota</taxon>
        <taxon>Sar</taxon>
        <taxon>Stramenopiles</taxon>
        <taxon>Ochrophyta</taxon>
        <taxon>PX clade</taxon>
        <taxon>Phaeophyceae</taxon>
        <taxon>Ectocarpales</taxon>
        <taxon>Ectocarpaceae</taxon>
        <taxon>Ectocarpus</taxon>
    </lineage>
</organism>
<dbReference type="InterPro" id="IPR001680">
    <property type="entry name" value="WD40_rpt"/>
</dbReference>
<dbReference type="PROSITE" id="PS50294">
    <property type="entry name" value="WD_REPEATS_REGION"/>
    <property type="match status" value="3"/>
</dbReference>
<dbReference type="EMBL" id="FN649735">
    <property type="protein sequence ID" value="CBN75289.1"/>
    <property type="molecule type" value="Genomic_DNA"/>
</dbReference>
<evidence type="ECO:0000256" key="4">
    <source>
        <dbReference type="ARBA" id="ARBA00023187"/>
    </source>
</evidence>
<keyword evidence="2" id="KW-0507">mRNA processing</keyword>
<proteinExistence type="inferred from homology"/>
<dbReference type="InParanoid" id="D8LST9"/>
<keyword evidence="1 7" id="KW-0853">WD repeat</keyword>
<dbReference type="PANTHER" id="PTHR19877">
    <property type="entry name" value="EUKARYOTIC TRANSLATION INITIATION FACTOR 3 SUBUNIT I"/>
    <property type="match status" value="1"/>
</dbReference>
<dbReference type="PROSITE" id="PS50082">
    <property type="entry name" value="WD_REPEATS_2"/>
    <property type="match status" value="3"/>
</dbReference>
<dbReference type="PANTHER" id="PTHR19877:SF13">
    <property type="entry name" value="SERINE-THREONINE KINASE RECEPTOR-ASSOCIATED PROTEIN"/>
    <property type="match status" value="1"/>
</dbReference>
<dbReference type="PROSITE" id="PS00678">
    <property type="entry name" value="WD_REPEATS_1"/>
    <property type="match status" value="1"/>
</dbReference>
<evidence type="ECO:0000256" key="5">
    <source>
        <dbReference type="ARBA" id="ARBA00038394"/>
    </source>
</evidence>
<dbReference type="InterPro" id="IPR019775">
    <property type="entry name" value="WD40_repeat_CS"/>
</dbReference>
<sequence>MAAPAAAARQIPIVCPGHSRPLAEVSYCPETPDGTFLISGCHAKTPMIRNGSTGDWIGTFVGHKGAVWGVALDDTGLLAATASADFSARLWDAVTGNQVHEFVHKHIVKTVHFAADRSKLATAGHEGILRIFDTASPGSPPTEITVFPGGEETPKVSRVISKARWGKDPNTVLTGSADGFVRVWDVRSGEKIRKVQVAGAVMDLEMSWDKKIATVAAGDTVHFFDTGGKRFMAGGSDLWVRVLDFDTGAELECLKGHHGPVRCLRYAPDGKTYATGSEDGTIRLWQSNAPSAAAGAAAGTSGADGTAAR</sequence>
<evidence type="ECO:0000256" key="7">
    <source>
        <dbReference type="PROSITE-ProRule" id="PRU00221"/>
    </source>
</evidence>
<evidence type="ECO:0000256" key="1">
    <source>
        <dbReference type="ARBA" id="ARBA00022574"/>
    </source>
</evidence>
<dbReference type="Gene3D" id="2.130.10.10">
    <property type="entry name" value="YVTN repeat-like/Quinoprotein amine dehydrogenase"/>
    <property type="match status" value="1"/>
</dbReference>
<accession>D8LST9</accession>
<dbReference type="Pfam" id="PF00400">
    <property type="entry name" value="WD40"/>
    <property type="match status" value="4"/>
</dbReference>
<comment type="similarity">
    <text evidence="5">Belongs to the WD repeat STRAP family.</text>
</comment>
<reference evidence="8 9" key="1">
    <citation type="journal article" date="2010" name="Nature">
        <title>The Ectocarpus genome and the independent evolution of multicellularity in brown algae.</title>
        <authorList>
            <person name="Cock J.M."/>
            <person name="Sterck L."/>
            <person name="Rouze P."/>
            <person name="Scornet D."/>
            <person name="Allen A.E."/>
            <person name="Amoutzias G."/>
            <person name="Anthouard V."/>
            <person name="Artiguenave F."/>
            <person name="Aury J.M."/>
            <person name="Badger J.H."/>
            <person name="Beszteri B."/>
            <person name="Billiau K."/>
            <person name="Bonnet E."/>
            <person name="Bothwell J.H."/>
            <person name="Bowler C."/>
            <person name="Boyen C."/>
            <person name="Brownlee C."/>
            <person name="Carrano C.J."/>
            <person name="Charrier B."/>
            <person name="Cho G.Y."/>
            <person name="Coelho S.M."/>
            <person name="Collen J."/>
            <person name="Corre E."/>
            <person name="Da Silva C."/>
            <person name="Delage L."/>
            <person name="Delaroque N."/>
            <person name="Dittami S.M."/>
            <person name="Doulbeau S."/>
            <person name="Elias M."/>
            <person name="Farnham G."/>
            <person name="Gachon C.M."/>
            <person name="Gschloessl B."/>
            <person name="Heesch S."/>
            <person name="Jabbari K."/>
            <person name="Jubin C."/>
            <person name="Kawai H."/>
            <person name="Kimura K."/>
            <person name="Kloareg B."/>
            <person name="Kupper F.C."/>
            <person name="Lang D."/>
            <person name="Le Bail A."/>
            <person name="Leblanc C."/>
            <person name="Lerouge P."/>
            <person name="Lohr M."/>
            <person name="Lopez P.J."/>
            <person name="Martens C."/>
            <person name="Maumus F."/>
            <person name="Michel G."/>
            <person name="Miranda-Saavedra D."/>
            <person name="Morales J."/>
            <person name="Moreau H."/>
            <person name="Motomura T."/>
            <person name="Nagasato C."/>
            <person name="Napoli C.A."/>
            <person name="Nelson D.R."/>
            <person name="Nyvall-Collen P."/>
            <person name="Peters A.F."/>
            <person name="Pommier C."/>
            <person name="Potin P."/>
            <person name="Poulain J."/>
            <person name="Quesneville H."/>
            <person name="Read B."/>
            <person name="Rensing S.A."/>
            <person name="Ritter A."/>
            <person name="Rousvoal S."/>
            <person name="Samanta M."/>
            <person name="Samson G."/>
            <person name="Schroeder D.C."/>
            <person name="Segurens B."/>
            <person name="Strittmatter M."/>
            <person name="Tonon T."/>
            <person name="Tregear J.W."/>
            <person name="Valentin K."/>
            <person name="von Dassow P."/>
            <person name="Yamagishi T."/>
            <person name="Van de Peer Y."/>
            <person name="Wincker P."/>
        </authorList>
    </citation>
    <scope>NUCLEOTIDE SEQUENCE [LARGE SCALE GENOMIC DNA]</scope>
    <source>
        <strain evidence="9">Ec32 / CCAP1310/4</strain>
    </source>
</reference>
<keyword evidence="9" id="KW-1185">Reference proteome</keyword>
<dbReference type="GO" id="GO:0032797">
    <property type="term" value="C:SMN complex"/>
    <property type="evidence" value="ECO:0007669"/>
    <property type="project" value="TreeGrafter"/>
</dbReference>
<protein>
    <recommendedName>
        <fullName evidence="6">Serine-threonine kinase receptor-associated protein</fullName>
    </recommendedName>
</protein>
<evidence type="ECO:0000256" key="2">
    <source>
        <dbReference type="ARBA" id="ARBA00022664"/>
    </source>
</evidence>
<dbReference type="OrthoDB" id="200206at2759"/>
<dbReference type="PRINTS" id="PR00320">
    <property type="entry name" value="GPROTEINBRPT"/>
</dbReference>
<feature type="repeat" description="WD" evidence="7">
    <location>
        <begin position="60"/>
        <end position="101"/>
    </location>
</feature>
<gene>
    <name evidence="8" type="ORF">Esi_0076_0107</name>
</gene>
<name>D8LST9_ECTSI</name>
<dbReference type="SMART" id="SM00320">
    <property type="entry name" value="WD40"/>
    <property type="match status" value="6"/>
</dbReference>
<dbReference type="InterPro" id="IPR020472">
    <property type="entry name" value="WD40_PAC1"/>
</dbReference>
<dbReference type="OMA" id="DGFYGLW"/>
<dbReference type="Proteomes" id="UP000002630">
    <property type="component" value="Linkage Group LG10"/>
</dbReference>
<feature type="repeat" description="WD" evidence="7">
    <location>
        <begin position="160"/>
        <end position="194"/>
    </location>
</feature>
<dbReference type="GO" id="GO:0000387">
    <property type="term" value="P:spliceosomal snRNP assembly"/>
    <property type="evidence" value="ECO:0007669"/>
    <property type="project" value="TreeGrafter"/>
</dbReference>
<dbReference type="eggNOG" id="KOG0278">
    <property type="taxonomic scope" value="Eukaryota"/>
</dbReference>
<dbReference type="EMBL" id="FN648992">
    <property type="protein sequence ID" value="CBN75289.1"/>
    <property type="molecule type" value="Genomic_DNA"/>
</dbReference>
<dbReference type="InterPro" id="IPR036322">
    <property type="entry name" value="WD40_repeat_dom_sf"/>
</dbReference>
<dbReference type="STRING" id="2880.D8LST9"/>
<keyword evidence="4" id="KW-0508">mRNA splicing</keyword>
<evidence type="ECO:0000256" key="3">
    <source>
        <dbReference type="ARBA" id="ARBA00022737"/>
    </source>
</evidence>